<dbReference type="PROSITE" id="PS00137">
    <property type="entry name" value="SUBTILASE_HIS"/>
    <property type="match status" value="1"/>
</dbReference>
<evidence type="ECO:0000259" key="13">
    <source>
        <dbReference type="Pfam" id="PF21316"/>
    </source>
</evidence>
<dbReference type="InterPro" id="IPR023828">
    <property type="entry name" value="Peptidase_S8_Ser-AS"/>
</dbReference>
<dbReference type="InterPro" id="IPR022229">
    <property type="entry name" value="TPPII_Ig-like-2"/>
</dbReference>
<dbReference type="GO" id="GO:0006508">
    <property type="term" value="P:proteolysis"/>
    <property type="evidence" value="ECO:0007669"/>
    <property type="project" value="UniProtKB-KW"/>
</dbReference>
<feature type="domain" description="Tripeptidyl-peptidase II first Ig-like" evidence="12">
    <location>
        <begin position="589"/>
        <end position="711"/>
    </location>
</feature>
<evidence type="ECO:0000256" key="9">
    <source>
        <dbReference type="SAM" id="SignalP"/>
    </source>
</evidence>
<dbReference type="EMBL" id="JALLPJ020000700">
    <property type="protein sequence ID" value="KAL3785221.1"/>
    <property type="molecule type" value="Genomic_DNA"/>
</dbReference>
<dbReference type="Gene3D" id="3.40.50.200">
    <property type="entry name" value="Peptidase S8/S53 domain"/>
    <property type="match status" value="1"/>
</dbReference>
<evidence type="ECO:0000256" key="1">
    <source>
        <dbReference type="ARBA" id="ARBA00001910"/>
    </source>
</evidence>
<dbReference type="Pfam" id="PF21316">
    <property type="entry name" value="TPPII_GBD"/>
    <property type="match status" value="1"/>
</dbReference>
<name>A0ABD3PDH3_9STRA</name>
<comment type="catalytic activity">
    <reaction evidence="1">
        <text>Release of an N-terminal tripeptide from a polypeptide.</text>
        <dbReference type="EC" id="3.4.14.10"/>
    </reaction>
</comment>
<protein>
    <recommendedName>
        <fullName evidence="16">Tripeptidyl-peptidase II</fullName>
    </recommendedName>
</protein>
<sequence length="1387" mass="151637">MTPAATLLQIALLINSSALAFAPLPSITPALSTLNMSKVPMTQDPTNSRKKLFYDIPKIETGVYDLRNKYPGTGDGTGVKIAIMDTGCDLLAAGLSGTTSDGVTPKYLDFIDCTGDGDVPMDGKAIEFEYKEGEENVIEGLSGRNLVLGGWAKDVTETKLGAIRLYELLPRSVLRRVKKERKEAFMTKHQALISKTQLELDRVNSDKSNTDDKDSIIDKQKKELKLMLEQLNSIVEFYDEEAGPLMDIIMFQDGDVWRAVIDLEASGDLTKSTPMAPFAHSRQVGELGFGSHVTFCIQVYDEGKTLSIVTDSGSHGTHVAGIAASYFKPEYESEEGAVCNDLNGVAPGAQILALKIGDGRLGSAETGTGLIRGLIAAKKYGCDLVNLSFGEPSWQPDVGRVSEVFTKAFRDWGMCVFTSAGNDGPALSSLGSPGSLTNIITVGAWASPSMMTEQYSTLPPDDDKPLQATSYYFSSRGPTNDGLLADICGPGGAIAPVPRASLQGKAQYHGTSMSSPNVCGVAACVLSTVRKNGVGICGPNELKRALKNSAVSGGVVDPFSQGSGLVSALSCAEYIINNHGKRGQDMAINVSIPSRNNARGIYIRDEVELDGPMTFNVLVKPQFSHANQRTTEEMDELLSLQIHLTLKSSESWVTCPDSMTLLSAEERDGQTFAVRLNTQGLKPGVHYASVDAIDASDEARGPLFTLPITIIIPHSKVISVQNPKFLLNESSEAESIELKENGLDMMTTFELRQGVPNRRFFTVPSQAEWVTIKLRSSQPSTDGNSPRIYMHAVPFVRGDMPNTECQLKRVVTINDGTEKEFHLRTKGGSTLELCLQTLWLANPSPALVTADIEFHSFNTKSPTLISSPVTITGAAEFARLGVSAPLRAEQLNPVGSLKSVSRALRPNKFDITLGSLQRDAEPPSDAALTSDCESKPTQIYEMRCSYPFKVDSDKPIDVRPSFPSLFNQLYDSPFDSQLWSLVDSNSKIISYGSSMHHASASSLKKGDYTITLLLRHPNSSVLEQLKDVPCEVSFTLKDPMSCKLYGQLDKASTPSVKDDGRSPLDKQLLCKGSYQDIYVARPTDEMPKWTENGDVLVGTLVLDKEKETATSMKLLYVIPPKSKAKNGDSDEDKSKKADTLEDVVFKAKLGHLATLRTKNVTTYQDIATKLKEERPSDVPLMSELLSFALESPLPDNLTSEDKYRSEEIEKVYNMSLKSSDGPIDPTLLAQYFGLNEPDKDELDADDEAKELKQNMTEQHDFLKKMLLSRASIRGSLAANNTDPSDLSLFDKAVKDMKQWVKLENLKDDDEKINFTVTLSRHARLFQERQALALSLILKAKKDLTAGKNLRQLDDELLAILGSLEASHLQGNIQDSLHCRYPVIKRNV</sequence>
<evidence type="ECO:0000256" key="2">
    <source>
        <dbReference type="ARBA" id="ARBA00011073"/>
    </source>
</evidence>
<dbReference type="Proteomes" id="UP001530400">
    <property type="component" value="Unassembled WGS sequence"/>
</dbReference>
<feature type="active site" description="Charge relay system" evidence="8">
    <location>
        <position position="512"/>
    </location>
</feature>
<dbReference type="InterPro" id="IPR048384">
    <property type="entry name" value="TPPII_GBD"/>
</dbReference>
<comment type="similarity">
    <text evidence="2 8">Belongs to the peptidase S8 family.</text>
</comment>
<dbReference type="Pfam" id="PF21223">
    <property type="entry name" value="TPPII_Ig-like-1"/>
    <property type="match status" value="1"/>
</dbReference>
<evidence type="ECO:0000256" key="7">
    <source>
        <dbReference type="ARBA" id="ARBA00023529"/>
    </source>
</evidence>
<proteinExistence type="inferred from homology"/>
<evidence type="ECO:0000259" key="10">
    <source>
        <dbReference type="Pfam" id="PF00082"/>
    </source>
</evidence>
<evidence type="ECO:0000256" key="6">
    <source>
        <dbReference type="ARBA" id="ARBA00022825"/>
    </source>
</evidence>
<evidence type="ECO:0000313" key="14">
    <source>
        <dbReference type="EMBL" id="KAL3785221.1"/>
    </source>
</evidence>
<feature type="domain" description="Peptidase S8/S53" evidence="10">
    <location>
        <begin position="76"/>
        <end position="562"/>
    </location>
</feature>
<dbReference type="InterPro" id="IPR046940">
    <property type="entry name" value="TPPII_Ig-like_sf"/>
</dbReference>
<dbReference type="InterPro" id="IPR000209">
    <property type="entry name" value="Peptidase_S8/S53_dom"/>
</dbReference>
<evidence type="ECO:0000256" key="5">
    <source>
        <dbReference type="ARBA" id="ARBA00022801"/>
    </source>
</evidence>
<gene>
    <name evidence="14" type="ORF">ACHAWO_011966</name>
</gene>
<dbReference type="PROSITE" id="PS51892">
    <property type="entry name" value="SUBTILASE"/>
    <property type="match status" value="1"/>
</dbReference>
<feature type="active site" description="Charge relay system" evidence="8">
    <location>
        <position position="85"/>
    </location>
</feature>
<dbReference type="Gene3D" id="2.60.40.3170">
    <property type="match status" value="1"/>
</dbReference>
<evidence type="ECO:0000259" key="12">
    <source>
        <dbReference type="Pfam" id="PF21223"/>
    </source>
</evidence>
<feature type="active site" description="Charge relay system" evidence="8">
    <location>
        <position position="315"/>
    </location>
</feature>
<dbReference type="PROSITE" id="PS00138">
    <property type="entry name" value="SUBTILASE_SER"/>
    <property type="match status" value="1"/>
</dbReference>
<dbReference type="PRINTS" id="PR00723">
    <property type="entry name" value="SUBTILISIN"/>
</dbReference>
<dbReference type="InterPro" id="IPR022398">
    <property type="entry name" value="Peptidase_S8_His-AS"/>
</dbReference>
<feature type="domain" description="Tripeptidyl-peptidase II galactose-binding" evidence="13">
    <location>
        <begin position="757"/>
        <end position="839"/>
    </location>
</feature>
<keyword evidence="15" id="KW-1185">Reference proteome</keyword>
<comment type="caution">
    <text evidence="14">The sequence shown here is derived from an EMBL/GenBank/DDBJ whole genome shotgun (WGS) entry which is preliminary data.</text>
</comment>
<dbReference type="Gene3D" id="1.25.40.710">
    <property type="match status" value="1"/>
</dbReference>
<feature type="domain" description="Tripeptidyl peptidase II second Ig-like" evidence="11">
    <location>
        <begin position="885"/>
        <end position="1085"/>
    </location>
</feature>
<accession>A0ABD3PDH3</accession>
<dbReference type="GO" id="GO:0008240">
    <property type="term" value="F:tripeptidyl-peptidase activity"/>
    <property type="evidence" value="ECO:0007669"/>
    <property type="project" value="UniProtKB-EC"/>
</dbReference>
<dbReference type="Pfam" id="PF00082">
    <property type="entry name" value="Peptidase_S8"/>
    <property type="match status" value="1"/>
</dbReference>
<keyword evidence="6 8" id="KW-0720">Serine protease</keyword>
<dbReference type="InterPro" id="IPR015500">
    <property type="entry name" value="Peptidase_S8_subtilisin-rel"/>
</dbReference>
<evidence type="ECO:0000256" key="4">
    <source>
        <dbReference type="ARBA" id="ARBA00022670"/>
    </source>
</evidence>
<dbReference type="InterPro" id="IPR036852">
    <property type="entry name" value="Peptidase_S8/S53_dom_sf"/>
</dbReference>
<keyword evidence="5 8" id="KW-0378">Hydrolase</keyword>
<evidence type="ECO:0008006" key="16">
    <source>
        <dbReference type="Google" id="ProtNLM"/>
    </source>
</evidence>
<keyword evidence="9" id="KW-0732">Signal</keyword>
<dbReference type="SUPFAM" id="SSF52743">
    <property type="entry name" value="Subtilisin-like"/>
    <property type="match status" value="1"/>
</dbReference>
<reference evidence="14 15" key="1">
    <citation type="submission" date="2024-10" db="EMBL/GenBank/DDBJ databases">
        <title>Updated reference genomes for cyclostephanoid diatoms.</title>
        <authorList>
            <person name="Roberts W.R."/>
            <person name="Alverson A.J."/>
        </authorList>
    </citation>
    <scope>NUCLEOTIDE SEQUENCE [LARGE SCALE GENOMIC DNA]</scope>
    <source>
        <strain evidence="14 15">AJA010-31</strain>
    </source>
</reference>
<dbReference type="InterPro" id="IPR048383">
    <property type="entry name" value="TPPII_Ig-like-1"/>
</dbReference>
<organism evidence="14 15">
    <name type="scientific">Cyclotella atomus</name>
    <dbReference type="NCBI Taxonomy" id="382360"/>
    <lineage>
        <taxon>Eukaryota</taxon>
        <taxon>Sar</taxon>
        <taxon>Stramenopiles</taxon>
        <taxon>Ochrophyta</taxon>
        <taxon>Bacillariophyta</taxon>
        <taxon>Coscinodiscophyceae</taxon>
        <taxon>Thalassiosirophycidae</taxon>
        <taxon>Stephanodiscales</taxon>
        <taxon>Stephanodiscaceae</taxon>
        <taxon>Cyclotella</taxon>
    </lineage>
</organism>
<evidence type="ECO:0000313" key="15">
    <source>
        <dbReference type="Proteomes" id="UP001530400"/>
    </source>
</evidence>
<dbReference type="InterPro" id="IPR050131">
    <property type="entry name" value="Peptidase_S8_subtilisin-like"/>
</dbReference>
<dbReference type="GO" id="GO:0004252">
    <property type="term" value="F:serine-type endopeptidase activity"/>
    <property type="evidence" value="ECO:0007669"/>
    <property type="project" value="UniProtKB-UniRule"/>
</dbReference>
<dbReference type="Pfam" id="PF12580">
    <property type="entry name" value="TPPII"/>
    <property type="match status" value="1"/>
</dbReference>
<comment type="catalytic activity">
    <reaction evidence="7">
        <text>Hydrolysis of proteins with broad specificity for peptide bonds, and a preference for a large uncharged residue in P1. Hydrolyzes peptide amides.</text>
        <dbReference type="EC" id="3.4.21.62"/>
    </reaction>
</comment>
<evidence type="ECO:0000259" key="11">
    <source>
        <dbReference type="Pfam" id="PF12580"/>
    </source>
</evidence>
<feature type="chain" id="PRO_5044761894" description="Tripeptidyl-peptidase II" evidence="9">
    <location>
        <begin position="21"/>
        <end position="1387"/>
    </location>
</feature>
<dbReference type="GO" id="GO:0004177">
    <property type="term" value="F:aminopeptidase activity"/>
    <property type="evidence" value="ECO:0007669"/>
    <property type="project" value="UniProtKB-KW"/>
</dbReference>
<feature type="signal peptide" evidence="9">
    <location>
        <begin position="1"/>
        <end position="20"/>
    </location>
</feature>
<keyword evidence="3" id="KW-0031">Aminopeptidase</keyword>
<dbReference type="PANTHER" id="PTHR43806:SF14">
    <property type="entry name" value="TRIPEPTIDYL-PEPTIDASE 2"/>
    <property type="match status" value="1"/>
</dbReference>
<dbReference type="InterPro" id="IPR046939">
    <property type="entry name" value="TPPII_C_sf"/>
</dbReference>
<evidence type="ECO:0000256" key="3">
    <source>
        <dbReference type="ARBA" id="ARBA00022438"/>
    </source>
</evidence>
<keyword evidence="4 8" id="KW-0645">Protease</keyword>
<evidence type="ECO:0000256" key="8">
    <source>
        <dbReference type="PROSITE-ProRule" id="PRU01240"/>
    </source>
</evidence>
<dbReference type="PANTHER" id="PTHR43806">
    <property type="entry name" value="PEPTIDASE S8"/>
    <property type="match status" value="1"/>
</dbReference>